<dbReference type="CDD" id="cd01740">
    <property type="entry name" value="GATase1_FGAR_AT"/>
    <property type="match status" value="1"/>
</dbReference>
<organism evidence="1 2">
    <name type="scientific">Heterorhabditis bacteriophora</name>
    <name type="common">Entomopathogenic nematode worm</name>
    <dbReference type="NCBI Taxonomy" id="37862"/>
    <lineage>
        <taxon>Eukaryota</taxon>
        <taxon>Metazoa</taxon>
        <taxon>Ecdysozoa</taxon>
        <taxon>Nematoda</taxon>
        <taxon>Chromadorea</taxon>
        <taxon>Rhabditida</taxon>
        <taxon>Rhabditina</taxon>
        <taxon>Rhabditomorpha</taxon>
        <taxon>Strongyloidea</taxon>
        <taxon>Heterorhabditidae</taxon>
        <taxon>Heterorhabditis</taxon>
    </lineage>
</organism>
<proteinExistence type="predicted"/>
<keyword evidence="1" id="KW-1185">Reference proteome</keyword>
<evidence type="ECO:0000313" key="1">
    <source>
        <dbReference type="Proteomes" id="UP000095283"/>
    </source>
</evidence>
<dbReference type="WBParaSite" id="Hba_14677">
    <property type="protein sequence ID" value="Hba_14677"/>
    <property type="gene ID" value="Hba_14677"/>
</dbReference>
<reference evidence="2" key="1">
    <citation type="submission" date="2016-11" db="UniProtKB">
        <authorList>
            <consortium name="WormBaseParasite"/>
        </authorList>
    </citation>
    <scope>IDENTIFICATION</scope>
</reference>
<dbReference type="PANTHER" id="PTHR10099:SF1">
    <property type="entry name" value="PHOSPHORIBOSYLFORMYLGLYCINAMIDINE SYNTHASE"/>
    <property type="match status" value="1"/>
</dbReference>
<dbReference type="Proteomes" id="UP000095283">
    <property type="component" value="Unplaced"/>
</dbReference>
<dbReference type="Gene3D" id="3.40.50.880">
    <property type="match status" value="1"/>
</dbReference>
<evidence type="ECO:0000313" key="2">
    <source>
        <dbReference type="WBParaSite" id="Hba_14677"/>
    </source>
</evidence>
<dbReference type="AlphaFoldDB" id="A0A1I7XBE4"/>
<protein>
    <submittedName>
        <fullName evidence="2">Glutamine amidotransferase type-1 domain-containing protein</fullName>
    </submittedName>
</protein>
<dbReference type="SUPFAM" id="SSF52317">
    <property type="entry name" value="Class I glutamine amidotransferase-like"/>
    <property type="match status" value="1"/>
</dbReference>
<dbReference type="GO" id="GO:0004642">
    <property type="term" value="F:phosphoribosylformylglycinamidine synthase activity"/>
    <property type="evidence" value="ECO:0007669"/>
    <property type="project" value="TreeGrafter"/>
</dbReference>
<dbReference type="InterPro" id="IPR029062">
    <property type="entry name" value="Class_I_gatase-like"/>
</dbReference>
<dbReference type="PROSITE" id="PS51273">
    <property type="entry name" value="GATASE_TYPE_1"/>
    <property type="match status" value="1"/>
</dbReference>
<dbReference type="GO" id="GO:0005737">
    <property type="term" value="C:cytoplasm"/>
    <property type="evidence" value="ECO:0007669"/>
    <property type="project" value="TreeGrafter"/>
</dbReference>
<name>A0A1I7XBE4_HETBA</name>
<dbReference type="Pfam" id="PF13507">
    <property type="entry name" value="GATase_5"/>
    <property type="match status" value="1"/>
</dbReference>
<accession>A0A1I7XBE4</accession>
<sequence length="306" mass="34037">MVVLMARAVTKKVAYYAPFDWAINMNILNDAQYLSSAPRIAVIREEGSNGDREMAAAFTLAGFQTYDVTMTDMLAGHTLDAYRGIAFVGGFSFADVLGSAKGWAATIQYNAVVRTEFERFKNRSDTLSLGVCNGCQLMSLLGWVGEYDGTPSVFLDENLCGRFESVFGPVRIEKSKAIMLRGMEGAILGLWSSHGEGRFTYRTPSVHASLKDSNLIAIRYADSEGNATQMYPGNPNGSQDAVAGICSKDGRHLAMMPHPDRAFMEWHWAEYPRSWRKHQEAPASPWIKMFQNAFEWIKETDVSHQA</sequence>
<dbReference type="GO" id="GO:0006164">
    <property type="term" value="P:purine nucleotide biosynthetic process"/>
    <property type="evidence" value="ECO:0007669"/>
    <property type="project" value="TreeGrafter"/>
</dbReference>
<dbReference type="SMART" id="SM01211">
    <property type="entry name" value="GATase_5"/>
    <property type="match status" value="1"/>
</dbReference>
<dbReference type="PANTHER" id="PTHR10099">
    <property type="entry name" value="PHOSPHORIBOSYLFORMYLGLYCINAMIDINE SYNTHASE"/>
    <property type="match status" value="1"/>
</dbReference>